<accession>A0A833JFZ5</accession>
<dbReference type="EMBL" id="WFLN01000005">
    <property type="protein sequence ID" value="KAB8031871.1"/>
    <property type="molecule type" value="Genomic_DNA"/>
</dbReference>
<dbReference type="Gene3D" id="3.40.50.150">
    <property type="entry name" value="Vaccinia Virus protein VP39"/>
    <property type="match status" value="1"/>
</dbReference>
<organism evidence="1 2">
    <name type="scientific">Fluviispira multicolorata</name>
    <dbReference type="NCBI Taxonomy" id="2654512"/>
    <lineage>
        <taxon>Bacteria</taxon>
        <taxon>Pseudomonadati</taxon>
        <taxon>Bdellovibrionota</taxon>
        <taxon>Oligoflexia</taxon>
        <taxon>Silvanigrellales</taxon>
        <taxon>Silvanigrellaceae</taxon>
        <taxon>Fluviispira</taxon>
    </lineage>
</organism>
<keyword evidence="2" id="KW-1185">Reference proteome</keyword>
<dbReference type="PANTHER" id="PTHR43861">
    <property type="entry name" value="TRANS-ACONITATE 2-METHYLTRANSFERASE-RELATED"/>
    <property type="match status" value="1"/>
</dbReference>
<dbReference type="Pfam" id="PF13489">
    <property type="entry name" value="Methyltransf_23"/>
    <property type="match status" value="1"/>
</dbReference>
<dbReference type="GO" id="GO:0032259">
    <property type="term" value="P:methylation"/>
    <property type="evidence" value="ECO:0007669"/>
    <property type="project" value="UniProtKB-KW"/>
</dbReference>
<dbReference type="AlphaFoldDB" id="A0A833JFZ5"/>
<dbReference type="Proteomes" id="UP000442694">
    <property type="component" value="Unassembled WGS sequence"/>
</dbReference>
<dbReference type="GO" id="GO:0008168">
    <property type="term" value="F:methyltransferase activity"/>
    <property type="evidence" value="ECO:0007669"/>
    <property type="project" value="UniProtKB-KW"/>
</dbReference>
<dbReference type="SUPFAM" id="SSF53335">
    <property type="entry name" value="S-adenosyl-L-methionine-dependent methyltransferases"/>
    <property type="match status" value="1"/>
</dbReference>
<dbReference type="CDD" id="cd02440">
    <property type="entry name" value="AdoMet_MTases"/>
    <property type="match status" value="1"/>
</dbReference>
<gene>
    <name evidence="1" type="ORF">GCL57_04300</name>
</gene>
<dbReference type="InterPro" id="IPR029063">
    <property type="entry name" value="SAM-dependent_MTases_sf"/>
</dbReference>
<evidence type="ECO:0000313" key="2">
    <source>
        <dbReference type="Proteomes" id="UP000442694"/>
    </source>
</evidence>
<keyword evidence="1" id="KW-0808">Transferase</keyword>
<name>A0A833JFZ5_9BACT</name>
<evidence type="ECO:0000313" key="1">
    <source>
        <dbReference type="EMBL" id="KAB8031871.1"/>
    </source>
</evidence>
<reference evidence="1 2" key="1">
    <citation type="submission" date="2019-10" db="EMBL/GenBank/DDBJ databases">
        <title>New genus of Silvanigrellaceae.</title>
        <authorList>
            <person name="Pitt A."/>
            <person name="Hahn M.W."/>
        </authorList>
    </citation>
    <scope>NUCLEOTIDE SEQUENCE [LARGE SCALE GENOMIC DNA]</scope>
    <source>
        <strain evidence="1 2">33A1-SZDP</strain>
    </source>
</reference>
<sequence>MMNLEENVERYGDSYFTKTHTNEAQRLKMLAQTFDPMTRLQLKTRGLPWGGRCLDVGAGNGSISVWLSEQAELATGQIFALDRDVRGLKELTEQHSNIQVIEHDLTTTMPDNLIGKFDLIHARFVLMHLPERIIVLERLISCLKPGGVIMISDSIDFNLETTSTSPYRKVMDACYSMLNVTFGLDIQWSRSMPHHFRQAGLQAIGAEVYFPSLDALSPAARFWKLTWDQIYDQMVRQNYIDAVTLAQAERAFIDSNYWELSAGMLTAWGRRSL</sequence>
<keyword evidence="1" id="KW-0489">Methyltransferase</keyword>
<comment type="caution">
    <text evidence="1">The sequence shown here is derived from an EMBL/GenBank/DDBJ whole genome shotgun (WGS) entry which is preliminary data.</text>
</comment>
<protein>
    <submittedName>
        <fullName evidence="1">Methyltransferase domain-containing protein</fullName>
    </submittedName>
</protein>
<proteinExistence type="predicted"/>